<dbReference type="EMBL" id="BPLQ01014945">
    <property type="protein sequence ID" value="GIY84668.1"/>
    <property type="molecule type" value="Genomic_DNA"/>
</dbReference>
<name>A0AAV4WQU9_9ARAC</name>
<comment type="caution">
    <text evidence="1">The sequence shown here is derived from an EMBL/GenBank/DDBJ whole genome shotgun (WGS) entry which is preliminary data.</text>
</comment>
<evidence type="ECO:0000313" key="1">
    <source>
        <dbReference type="EMBL" id="GIY84668.1"/>
    </source>
</evidence>
<proteinExistence type="predicted"/>
<reference evidence="1 2" key="1">
    <citation type="submission" date="2021-06" db="EMBL/GenBank/DDBJ databases">
        <title>Caerostris darwini draft genome.</title>
        <authorList>
            <person name="Kono N."/>
            <person name="Arakawa K."/>
        </authorList>
    </citation>
    <scope>NUCLEOTIDE SEQUENCE [LARGE SCALE GENOMIC DNA]</scope>
</reference>
<keyword evidence="2" id="KW-1185">Reference proteome</keyword>
<dbReference type="AlphaFoldDB" id="A0AAV4WQU9"/>
<accession>A0AAV4WQU9</accession>
<organism evidence="1 2">
    <name type="scientific">Caerostris darwini</name>
    <dbReference type="NCBI Taxonomy" id="1538125"/>
    <lineage>
        <taxon>Eukaryota</taxon>
        <taxon>Metazoa</taxon>
        <taxon>Ecdysozoa</taxon>
        <taxon>Arthropoda</taxon>
        <taxon>Chelicerata</taxon>
        <taxon>Arachnida</taxon>
        <taxon>Araneae</taxon>
        <taxon>Araneomorphae</taxon>
        <taxon>Entelegynae</taxon>
        <taxon>Araneoidea</taxon>
        <taxon>Araneidae</taxon>
        <taxon>Caerostris</taxon>
    </lineage>
</organism>
<dbReference type="Proteomes" id="UP001054837">
    <property type="component" value="Unassembled WGS sequence"/>
</dbReference>
<gene>
    <name evidence="1" type="ORF">CDAR_466391</name>
</gene>
<protein>
    <submittedName>
        <fullName evidence="1">Uncharacterized protein</fullName>
    </submittedName>
</protein>
<evidence type="ECO:0000313" key="2">
    <source>
        <dbReference type="Proteomes" id="UP001054837"/>
    </source>
</evidence>
<sequence length="95" mass="10660">MEDPCSSIHKLPDLMTAIVPSDGYDIQSKIIPIQRACGRSCYTDFIEMLLNNGLSTYENRPSLSSLVNQAVSCSYVKYTPNFSQQQFTIPDLSYV</sequence>